<dbReference type="RefSeq" id="XP_009058059.1">
    <property type="nucleotide sequence ID" value="XM_009059811.1"/>
</dbReference>
<dbReference type="HOGENOM" id="CLU_1311385_0_0_1"/>
<feature type="compositionally biased region" description="Low complexity" evidence="1">
    <location>
        <begin position="181"/>
        <end position="199"/>
    </location>
</feature>
<dbReference type="OrthoDB" id="6161725at2759"/>
<keyword evidence="2" id="KW-0732">Signal</keyword>
<keyword evidence="5" id="KW-1185">Reference proteome</keyword>
<evidence type="ECO:0000256" key="2">
    <source>
        <dbReference type="SAM" id="SignalP"/>
    </source>
</evidence>
<evidence type="ECO:0000313" key="4">
    <source>
        <dbReference type="EMBL" id="ESO91366.1"/>
    </source>
</evidence>
<dbReference type="GO" id="GO:0008061">
    <property type="term" value="F:chitin binding"/>
    <property type="evidence" value="ECO:0007669"/>
    <property type="project" value="InterPro"/>
</dbReference>
<dbReference type="KEGG" id="lgi:LOTGIDRAFT_153802"/>
<evidence type="ECO:0000259" key="3">
    <source>
        <dbReference type="PROSITE" id="PS50940"/>
    </source>
</evidence>
<dbReference type="CTD" id="20236112"/>
<sequence length="210" mass="22819">MWTLYIYLAILVSILNETRGQFQSDGCLPGDYPFPASDSCTSFYRCYNRQIFILRCPPAQNFDFARRQCRPQAEVDCTQQLRLFTPVPSPDGNPGPIVNVFRGLNQVSIPPNPLNRFGQGGFNRFPNNGFGAGRGFGQQPGNNQFPQQFPGNTQGFQGTQNRRPGGTNQFPGNNGFGFGNGASQSGIGGSQQSIVPGQSVLSGNNQNTQG</sequence>
<evidence type="ECO:0000256" key="1">
    <source>
        <dbReference type="SAM" id="MobiDB-lite"/>
    </source>
</evidence>
<dbReference type="Gene3D" id="2.170.140.10">
    <property type="entry name" value="Chitin binding domain"/>
    <property type="match status" value="1"/>
</dbReference>
<dbReference type="PROSITE" id="PS50940">
    <property type="entry name" value="CHIT_BIND_II"/>
    <property type="match status" value="1"/>
</dbReference>
<feature type="domain" description="Chitin-binding type-2" evidence="3">
    <location>
        <begin position="24"/>
        <end position="79"/>
    </location>
</feature>
<reference evidence="4 5" key="1">
    <citation type="journal article" date="2013" name="Nature">
        <title>Insights into bilaterian evolution from three spiralian genomes.</title>
        <authorList>
            <person name="Simakov O."/>
            <person name="Marletaz F."/>
            <person name="Cho S.J."/>
            <person name="Edsinger-Gonzales E."/>
            <person name="Havlak P."/>
            <person name="Hellsten U."/>
            <person name="Kuo D.H."/>
            <person name="Larsson T."/>
            <person name="Lv J."/>
            <person name="Arendt D."/>
            <person name="Savage R."/>
            <person name="Osoegawa K."/>
            <person name="de Jong P."/>
            <person name="Grimwood J."/>
            <person name="Chapman J.A."/>
            <person name="Shapiro H."/>
            <person name="Aerts A."/>
            <person name="Otillar R.P."/>
            <person name="Terry A.Y."/>
            <person name="Boore J.L."/>
            <person name="Grigoriev I.V."/>
            <person name="Lindberg D.R."/>
            <person name="Seaver E.C."/>
            <person name="Weisblat D.A."/>
            <person name="Putnam N.H."/>
            <person name="Rokhsar D.S."/>
        </authorList>
    </citation>
    <scope>NUCLEOTIDE SEQUENCE [LARGE SCALE GENOMIC DNA]</scope>
</reference>
<feature type="signal peptide" evidence="2">
    <location>
        <begin position="1"/>
        <end position="20"/>
    </location>
</feature>
<dbReference type="Pfam" id="PF01607">
    <property type="entry name" value="CBM_14"/>
    <property type="match status" value="1"/>
</dbReference>
<dbReference type="GO" id="GO:0005576">
    <property type="term" value="C:extracellular region"/>
    <property type="evidence" value="ECO:0007669"/>
    <property type="project" value="InterPro"/>
</dbReference>
<feature type="compositionally biased region" description="Low complexity" evidence="1">
    <location>
        <begin position="139"/>
        <end position="173"/>
    </location>
</feature>
<organism evidence="4 5">
    <name type="scientific">Lottia gigantea</name>
    <name type="common">Giant owl limpet</name>
    <dbReference type="NCBI Taxonomy" id="225164"/>
    <lineage>
        <taxon>Eukaryota</taxon>
        <taxon>Metazoa</taxon>
        <taxon>Spiralia</taxon>
        <taxon>Lophotrochozoa</taxon>
        <taxon>Mollusca</taxon>
        <taxon>Gastropoda</taxon>
        <taxon>Patellogastropoda</taxon>
        <taxon>Lottioidea</taxon>
        <taxon>Lottiidae</taxon>
        <taxon>Lottia</taxon>
    </lineage>
</organism>
<feature type="chain" id="PRO_5004716559" description="Chitin-binding type-2 domain-containing protein" evidence="2">
    <location>
        <begin position="21"/>
        <end position="210"/>
    </location>
</feature>
<accession>V4ADI3</accession>
<gene>
    <name evidence="4" type="ORF">LOTGIDRAFT_153802</name>
</gene>
<proteinExistence type="predicted"/>
<dbReference type="EMBL" id="KB202283">
    <property type="protein sequence ID" value="ESO91366.1"/>
    <property type="molecule type" value="Genomic_DNA"/>
</dbReference>
<name>V4ADI3_LOTGI</name>
<evidence type="ECO:0000313" key="5">
    <source>
        <dbReference type="Proteomes" id="UP000030746"/>
    </source>
</evidence>
<dbReference type="InterPro" id="IPR036508">
    <property type="entry name" value="Chitin-bd_dom_sf"/>
</dbReference>
<dbReference type="SMART" id="SM00494">
    <property type="entry name" value="ChtBD2"/>
    <property type="match status" value="1"/>
</dbReference>
<protein>
    <recommendedName>
        <fullName evidence="3">Chitin-binding type-2 domain-containing protein</fullName>
    </recommendedName>
</protein>
<feature type="compositionally biased region" description="Polar residues" evidence="1">
    <location>
        <begin position="200"/>
        <end position="210"/>
    </location>
</feature>
<feature type="region of interest" description="Disordered" evidence="1">
    <location>
        <begin position="127"/>
        <end position="210"/>
    </location>
</feature>
<dbReference type="GeneID" id="20236112"/>
<dbReference type="AlphaFoldDB" id="V4ADI3"/>
<dbReference type="InterPro" id="IPR002557">
    <property type="entry name" value="Chitin-bd_dom"/>
</dbReference>
<dbReference type="Proteomes" id="UP000030746">
    <property type="component" value="Unassembled WGS sequence"/>
</dbReference>
<dbReference type="SUPFAM" id="SSF57625">
    <property type="entry name" value="Invertebrate chitin-binding proteins"/>
    <property type="match status" value="1"/>
</dbReference>